<dbReference type="HOGENOM" id="CLU_1121493_0_0_1"/>
<dbReference type="EnsemblPlants" id="LPERR11G16050.1">
    <property type="protein sequence ID" value="LPERR11G16050.1"/>
    <property type="gene ID" value="LPERR11G16050"/>
</dbReference>
<feature type="compositionally biased region" description="Acidic residues" evidence="1">
    <location>
        <begin position="203"/>
        <end position="248"/>
    </location>
</feature>
<dbReference type="STRING" id="77586.A0A0D9XU53"/>
<feature type="region of interest" description="Disordered" evidence="1">
    <location>
        <begin position="187"/>
        <end position="248"/>
    </location>
</feature>
<feature type="region of interest" description="Disordered" evidence="1">
    <location>
        <begin position="130"/>
        <end position="150"/>
    </location>
</feature>
<keyword evidence="3" id="KW-1185">Reference proteome</keyword>
<evidence type="ECO:0000313" key="2">
    <source>
        <dbReference type="EnsemblPlants" id="LPERR11G16050.1"/>
    </source>
</evidence>
<dbReference type="AlphaFoldDB" id="A0A0D9XU53"/>
<organism evidence="2 3">
    <name type="scientific">Leersia perrieri</name>
    <dbReference type="NCBI Taxonomy" id="77586"/>
    <lineage>
        <taxon>Eukaryota</taxon>
        <taxon>Viridiplantae</taxon>
        <taxon>Streptophyta</taxon>
        <taxon>Embryophyta</taxon>
        <taxon>Tracheophyta</taxon>
        <taxon>Spermatophyta</taxon>
        <taxon>Magnoliopsida</taxon>
        <taxon>Liliopsida</taxon>
        <taxon>Poales</taxon>
        <taxon>Poaceae</taxon>
        <taxon>BOP clade</taxon>
        <taxon>Oryzoideae</taxon>
        <taxon>Oryzeae</taxon>
        <taxon>Oryzinae</taxon>
        <taxon>Leersia</taxon>
    </lineage>
</organism>
<evidence type="ECO:0000256" key="1">
    <source>
        <dbReference type="SAM" id="MobiDB-lite"/>
    </source>
</evidence>
<dbReference type="PANTHER" id="PTHR35166">
    <property type="entry name" value="OS05G0193700 PROTEIN-RELATED"/>
    <property type="match status" value="1"/>
</dbReference>
<dbReference type="PANTHER" id="PTHR35166:SF15">
    <property type="entry name" value="OS05G0193700 PROTEIN"/>
    <property type="match status" value="1"/>
</dbReference>
<accession>A0A0D9XU53</accession>
<name>A0A0D9XU53_9ORYZ</name>
<dbReference type="Proteomes" id="UP000032180">
    <property type="component" value="Chromosome 11"/>
</dbReference>
<dbReference type="Gramene" id="LPERR11G16050.1">
    <property type="protein sequence ID" value="LPERR11G16050.1"/>
    <property type="gene ID" value="LPERR11G16050"/>
</dbReference>
<protein>
    <submittedName>
        <fullName evidence="2">Uncharacterized protein</fullName>
    </submittedName>
</protein>
<evidence type="ECO:0000313" key="3">
    <source>
        <dbReference type="Proteomes" id="UP000032180"/>
    </source>
</evidence>
<reference evidence="2 3" key="1">
    <citation type="submission" date="2012-08" db="EMBL/GenBank/DDBJ databases">
        <title>Oryza genome evolution.</title>
        <authorList>
            <person name="Wing R.A."/>
        </authorList>
    </citation>
    <scope>NUCLEOTIDE SEQUENCE</scope>
</reference>
<proteinExistence type="predicted"/>
<sequence length="248" mass="28674">MANPSARRMSAMRLSQANIDWILARSELCTDDAPDISRYIPFVSDDDLAAGELLPEIYYDEPEALLMHINSICMAKFAKFRDFQRWIRLELDRNGGLVEIEYDYDEFEEKQRAQEERRLSRADMWEKLFTDNPPEEGEFGEYETCQNDPTADDDLWNLATGCKPRIITSTSESDDVVDPVEVEILEKQGIHEESLDNICTDEIHDESDDSDGEDYEEQVDGDEEDEDEDEDNDGEENGVDSEYDDDDY</sequence>
<reference evidence="2" key="3">
    <citation type="submission" date="2015-04" db="UniProtKB">
        <authorList>
            <consortium name="EnsemblPlants"/>
        </authorList>
    </citation>
    <scope>IDENTIFICATION</scope>
</reference>
<reference evidence="3" key="2">
    <citation type="submission" date="2013-12" db="EMBL/GenBank/DDBJ databases">
        <authorList>
            <person name="Yu Y."/>
            <person name="Lee S."/>
            <person name="de Baynast K."/>
            <person name="Wissotski M."/>
            <person name="Liu L."/>
            <person name="Talag J."/>
            <person name="Goicoechea J."/>
            <person name="Angelova A."/>
            <person name="Jetty R."/>
            <person name="Kudrna D."/>
            <person name="Golser W."/>
            <person name="Rivera L."/>
            <person name="Zhang J."/>
            <person name="Wing R."/>
        </authorList>
    </citation>
    <scope>NUCLEOTIDE SEQUENCE</scope>
</reference>